<evidence type="ECO:0000256" key="1">
    <source>
        <dbReference type="SAM" id="MobiDB-lite"/>
    </source>
</evidence>
<keyword evidence="3" id="KW-1185">Reference proteome</keyword>
<sequence>MEATLDPSSPVFMRVEGGGFYSFTDSALVSGKRRLRQFFLRRLLVTESGGSQSSALPSGGPVGRSGGDLKKRKLSGDGNDVEEKDIGGSRLACLGQGGAEERWSRGGSVVSELRRNSETVEGSVAVRGWGVQVEAGDAWWADEQDSYTCLFPCLLGARLVAQVVQWAFWICNMVYSGFGRGLGPLDQ</sequence>
<proteinExistence type="predicted"/>
<reference evidence="2 3" key="1">
    <citation type="submission" date="2021-05" db="EMBL/GenBank/DDBJ databases">
        <title>Genome Assembly of Synthetic Allotetraploid Brassica napus Reveals Homoeologous Exchanges between Subgenomes.</title>
        <authorList>
            <person name="Davis J.T."/>
        </authorList>
    </citation>
    <scope>NUCLEOTIDE SEQUENCE [LARGE SCALE GENOMIC DNA]</scope>
    <source>
        <strain evidence="3">cv. Da-Ae</strain>
        <tissue evidence="2">Seedling</tissue>
    </source>
</reference>
<comment type="caution">
    <text evidence="2">The sequence shown here is derived from an EMBL/GenBank/DDBJ whole genome shotgun (WGS) entry which is preliminary data.</text>
</comment>
<evidence type="ECO:0000313" key="3">
    <source>
        <dbReference type="Proteomes" id="UP000824890"/>
    </source>
</evidence>
<organism evidence="2 3">
    <name type="scientific">Brassica napus</name>
    <name type="common">Rape</name>
    <dbReference type="NCBI Taxonomy" id="3708"/>
    <lineage>
        <taxon>Eukaryota</taxon>
        <taxon>Viridiplantae</taxon>
        <taxon>Streptophyta</taxon>
        <taxon>Embryophyta</taxon>
        <taxon>Tracheophyta</taxon>
        <taxon>Spermatophyta</taxon>
        <taxon>Magnoliopsida</taxon>
        <taxon>eudicotyledons</taxon>
        <taxon>Gunneridae</taxon>
        <taxon>Pentapetalae</taxon>
        <taxon>rosids</taxon>
        <taxon>malvids</taxon>
        <taxon>Brassicales</taxon>
        <taxon>Brassicaceae</taxon>
        <taxon>Brassiceae</taxon>
        <taxon>Brassica</taxon>
    </lineage>
</organism>
<protein>
    <submittedName>
        <fullName evidence="2">Uncharacterized protein</fullName>
    </submittedName>
</protein>
<evidence type="ECO:0000313" key="2">
    <source>
        <dbReference type="EMBL" id="KAH0861343.1"/>
    </source>
</evidence>
<feature type="region of interest" description="Disordered" evidence="1">
    <location>
        <begin position="49"/>
        <end position="83"/>
    </location>
</feature>
<dbReference type="EMBL" id="JAGKQM010000019">
    <property type="protein sequence ID" value="KAH0861343.1"/>
    <property type="molecule type" value="Genomic_DNA"/>
</dbReference>
<dbReference type="Proteomes" id="UP000824890">
    <property type="component" value="Unassembled WGS sequence"/>
</dbReference>
<gene>
    <name evidence="2" type="ORF">HID58_089604</name>
</gene>
<accession>A0ABQ7Y222</accession>
<name>A0ABQ7Y222_BRANA</name>